<dbReference type="InterPro" id="IPR000845">
    <property type="entry name" value="Nucleoside_phosphorylase_d"/>
</dbReference>
<dbReference type="RefSeq" id="WP_122686589.1">
    <property type="nucleotide sequence ID" value="NZ_WKCH01000033.1"/>
</dbReference>
<protein>
    <submittedName>
        <fullName evidence="3">Purine phosphorylase</fullName>
    </submittedName>
</protein>
<dbReference type="CDD" id="cd09008">
    <property type="entry name" value="MTAN"/>
    <property type="match status" value="1"/>
</dbReference>
<gene>
    <name evidence="3" type="ORF">GIW13_20505</name>
</gene>
<dbReference type="EMBL" id="WKCM01000039">
    <property type="protein sequence ID" value="MCF5320671.1"/>
    <property type="molecule type" value="Genomic_DNA"/>
</dbReference>
<dbReference type="Proteomes" id="UP000814078">
    <property type="component" value="Unassembled WGS sequence"/>
</dbReference>
<keyword evidence="4" id="KW-1185">Reference proteome</keyword>
<dbReference type="InterPro" id="IPR041327">
    <property type="entry name" value="Cap17-like_N"/>
</dbReference>
<dbReference type="PANTHER" id="PTHR46832">
    <property type="entry name" value="5'-METHYLTHIOADENOSINE/S-ADENOSYLHOMOCYSTEINE NUCLEOSIDASE"/>
    <property type="match status" value="1"/>
</dbReference>
<dbReference type="SUPFAM" id="SSF53167">
    <property type="entry name" value="Purine and uridine phosphorylases"/>
    <property type="match status" value="1"/>
</dbReference>
<dbReference type="PANTHER" id="PTHR46832:SF1">
    <property type="entry name" value="5'-METHYLTHIOADENOSINE_S-ADENOSYLHOMOCYSTEINE NUCLEOSIDASE"/>
    <property type="match status" value="1"/>
</dbReference>
<accession>A0ABS9GAR0</accession>
<dbReference type="Pfam" id="PF01048">
    <property type="entry name" value="PNP_UDP_1"/>
    <property type="match status" value="1"/>
</dbReference>
<evidence type="ECO:0000259" key="1">
    <source>
        <dbReference type="Pfam" id="PF01048"/>
    </source>
</evidence>
<dbReference type="Gene3D" id="3.40.50.1580">
    <property type="entry name" value="Nucleoside phosphorylase domain"/>
    <property type="match status" value="1"/>
</dbReference>
<evidence type="ECO:0000313" key="4">
    <source>
        <dbReference type="Proteomes" id="UP000814078"/>
    </source>
</evidence>
<name>A0ABS9GAR0_9PSED</name>
<comment type="caution">
    <text evidence="3">The sequence shown here is derived from an EMBL/GenBank/DDBJ whole genome shotgun (WGS) entry which is preliminary data.</text>
</comment>
<feature type="domain" description="ATP nucleosidase Cap17-like N-terminal" evidence="2">
    <location>
        <begin position="4"/>
        <end position="229"/>
    </location>
</feature>
<evidence type="ECO:0000259" key="2">
    <source>
        <dbReference type="Pfam" id="PF18178"/>
    </source>
</evidence>
<dbReference type="Pfam" id="PF18178">
    <property type="entry name" value="Cap17-like_N"/>
    <property type="match status" value="1"/>
</dbReference>
<proteinExistence type="predicted"/>
<feature type="domain" description="Nucleoside phosphorylase" evidence="1">
    <location>
        <begin position="244"/>
        <end position="496"/>
    </location>
</feature>
<sequence>MANLENDFILIAGSISHKTEKHLVDRAHAFTRALTKSILDANGGLVVYLAGEPKNDDGDLLTFDWTVANEASALASNYTPARQMKIVTSLKAMSEKMSEEQRMFIRRLQAKKFAEIIYIDDDLVTGGNIGDEQVEVATAMIAIGGGRGVSDRAHKMRRKRLPILPFDLQIGGFSDDGVGAIGLHKAFFSDPLSMFPITGEQVKGELGTLSLQEPIFPLEELAEMTVGLFQAEREAEQASRTPDVLILTALSVELASAKLACGIQDETPHRRSANHIHYWTTILDRHDGPVSCAIASLGSAGNVNAGNITTQLLSELKPKKVLMMGIAGGLRGKMTLGEAIVSERVVYYESAAALADGVLAARPEMQRPGLATLQDLSTYFSSPSLSDRLQERAKALGVSLPKESAAGEVAPKFKASTATIVSGEKLIRDSEFFARLRQIHDKACVAEMEAYGVVDACENQNVPVLVVRGISDFGDDKKDDLFHKVASDAAAIVVVDYIIHGWSRAQGH</sequence>
<dbReference type="InterPro" id="IPR035994">
    <property type="entry name" value="Nucleoside_phosphorylase_sf"/>
</dbReference>
<evidence type="ECO:0000313" key="3">
    <source>
        <dbReference type="EMBL" id="MCF5320671.1"/>
    </source>
</evidence>
<reference evidence="3 4" key="1">
    <citation type="submission" date="2019-11" db="EMBL/GenBank/DDBJ databases">
        <title>Epiphytic Pseudomonas syringae from cherry orchards.</title>
        <authorList>
            <person name="Hulin M.T."/>
        </authorList>
    </citation>
    <scope>NUCLEOTIDE SEQUENCE [LARGE SCALE GENOMIC DNA]</scope>
    <source>
        <strain evidence="3 4">PA-5-11C</strain>
    </source>
</reference>
<organism evidence="3 4">
    <name type="scientific">Pseudomonas simiae</name>
    <dbReference type="NCBI Taxonomy" id="321846"/>
    <lineage>
        <taxon>Bacteria</taxon>
        <taxon>Pseudomonadati</taxon>
        <taxon>Pseudomonadota</taxon>
        <taxon>Gammaproteobacteria</taxon>
        <taxon>Pseudomonadales</taxon>
        <taxon>Pseudomonadaceae</taxon>
        <taxon>Pseudomonas</taxon>
    </lineage>
</organism>